<dbReference type="AlphaFoldDB" id="A0A9D4TFZ2"/>
<dbReference type="SUPFAM" id="SSF52038">
    <property type="entry name" value="Barstar-related"/>
    <property type="match status" value="1"/>
</dbReference>
<accession>A0A9D4TFZ2</accession>
<evidence type="ECO:0000313" key="2">
    <source>
        <dbReference type="EMBL" id="KAI3424699.1"/>
    </source>
</evidence>
<dbReference type="Pfam" id="PF01337">
    <property type="entry name" value="Barstar"/>
    <property type="match status" value="1"/>
</dbReference>
<sequence>MTKKKAKPGSATVCPATSVIAAPGALVDGELVVELRGRILSRDDFWAAMSTACALPHWFGRNLDAWRDTLRGGISSALDAQPLVVRADAVGIFAPCERYGREIESIFASAAPRARLELSQPPRRAHRQAGS</sequence>
<reference evidence="2" key="1">
    <citation type="journal article" date="2019" name="Plant J.">
        <title>Chlorella vulgaris genome assembly and annotation reveals the molecular basis for metabolic acclimation to high light conditions.</title>
        <authorList>
            <person name="Cecchin M."/>
            <person name="Marcolungo L."/>
            <person name="Rossato M."/>
            <person name="Girolomoni L."/>
            <person name="Cosentino E."/>
            <person name="Cuine S."/>
            <person name="Li-Beisson Y."/>
            <person name="Delledonne M."/>
            <person name="Ballottari M."/>
        </authorList>
    </citation>
    <scope>NUCLEOTIDE SEQUENCE</scope>
    <source>
        <strain evidence="2">211/11P</strain>
    </source>
</reference>
<feature type="domain" description="Barstar (barnase inhibitor)" evidence="1">
    <location>
        <begin position="38"/>
        <end position="111"/>
    </location>
</feature>
<organism evidence="2 3">
    <name type="scientific">Chlorella vulgaris</name>
    <name type="common">Green alga</name>
    <dbReference type="NCBI Taxonomy" id="3077"/>
    <lineage>
        <taxon>Eukaryota</taxon>
        <taxon>Viridiplantae</taxon>
        <taxon>Chlorophyta</taxon>
        <taxon>core chlorophytes</taxon>
        <taxon>Trebouxiophyceae</taxon>
        <taxon>Chlorellales</taxon>
        <taxon>Chlorellaceae</taxon>
        <taxon>Chlorella clade</taxon>
        <taxon>Chlorella</taxon>
    </lineage>
</organism>
<dbReference type="Gene3D" id="3.30.370.10">
    <property type="entry name" value="Barstar-like"/>
    <property type="match status" value="1"/>
</dbReference>
<keyword evidence="3" id="KW-1185">Reference proteome</keyword>
<comment type="caution">
    <text evidence="2">The sequence shown here is derived from an EMBL/GenBank/DDBJ whole genome shotgun (WGS) entry which is preliminary data.</text>
</comment>
<name>A0A9D4TFZ2_CHLVU</name>
<dbReference type="InterPro" id="IPR000468">
    <property type="entry name" value="Barstar"/>
</dbReference>
<evidence type="ECO:0000313" key="3">
    <source>
        <dbReference type="Proteomes" id="UP001055712"/>
    </source>
</evidence>
<protein>
    <recommendedName>
        <fullName evidence="1">Barstar (barnase inhibitor) domain-containing protein</fullName>
    </recommendedName>
</protein>
<dbReference type="OrthoDB" id="565128at2759"/>
<dbReference type="EMBL" id="SIDB01000012">
    <property type="protein sequence ID" value="KAI3424699.1"/>
    <property type="molecule type" value="Genomic_DNA"/>
</dbReference>
<evidence type="ECO:0000259" key="1">
    <source>
        <dbReference type="Pfam" id="PF01337"/>
    </source>
</evidence>
<dbReference type="Proteomes" id="UP001055712">
    <property type="component" value="Unassembled WGS sequence"/>
</dbReference>
<reference evidence="2" key="2">
    <citation type="submission" date="2020-11" db="EMBL/GenBank/DDBJ databases">
        <authorList>
            <person name="Cecchin M."/>
            <person name="Marcolungo L."/>
            <person name="Rossato M."/>
            <person name="Girolomoni L."/>
            <person name="Cosentino E."/>
            <person name="Cuine S."/>
            <person name="Li-Beisson Y."/>
            <person name="Delledonne M."/>
            <person name="Ballottari M."/>
        </authorList>
    </citation>
    <scope>NUCLEOTIDE SEQUENCE</scope>
    <source>
        <strain evidence="2">211/11P</strain>
        <tissue evidence="2">Whole cell</tissue>
    </source>
</reference>
<dbReference type="InterPro" id="IPR035905">
    <property type="entry name" value="Barstar-like_sf"/>
</dbReference>
<gene>
    <name evidence="2" type="ORF">D9Q98_008089</name>
</gene>
<proteinExistence type="predicted"/>